<comment type="caution">
    <text evidence="1">The sequence shown here is derived from an EMBL/GenBank/DDBJ whole genome shotgun (WGS) entry which is preliminary data.</text>
</comment>
<protein>
    <submittedName>
        <fullName evidence="1">Uncharacterized protein</fullName>
    </submittedName>
</protein>
<evidence type="ECO:0000313" key="2">
    <source>
        <dbReference type="Proteomes" id="UP001144978"/>
    </source>
</evidence>
<dbReference type="EMBL" id="JANSHE010005212">
    <property type="protein sequence ID" value="KAJ2972143.1"/>
    <property type="molecule type" value="Genomic_DNA"/>
</dbReference>
<name>A0ACC1N022_9APHY</name>
<dbReference type="Proteomes" id="UP001144978">
    <property type="component" value="Unassembled WGS sequence"/>
</dbReference>
<reference evidence="1" key="1">
    <citation type="submission" date="2022-08" db="EMBL/GenBank/DDBJ databases">
        <title>Genome Sequence of Pycnoporus sanguineus.</title>
        <authorList>
            <person name="Buettner E."/>
        </authorList>
    </citation>
    <scope>NUCLEOTIDE SEQUENCE</scope>
    <source>
        <strain evidence="1">CG-C14</strain>
    </source>
</reference>
<sequence length="233" mass="26862">MKTPIDQLPPQVLLEVFAYVKDFDWSADNKEPWYRLLWVCRWWRQLVTGTPTLWNHVDISSYMKRDLVEACLIYSKQAPLDIEISGTSTAQNAWICGMKEVADEALKTLLGKTMPVLEGLVVSFNSDTRPRGPYPLPDFRPCLHEPKEPFLWDLSTECSPSLRVLSLGGAIKINGPLPMFPWPEEAQTKRMPLHPDDHRPVRAVPLYRFPSRPSRARPPYPCARAYLDMYHSR</sequence>
<keyword evidence="2" id="KW-1185">Reference proteome</keyword>
<accession>A0ACC1N022</accession>
<gene>
    <name evidence="1" type="ORF">NUW54_g12336</name>
</gene>
<organism evidence="1 2">
    <name type="scientific">Trametes sanguinea</name>
    <dbReference type="NCBI Taxonomy" id="158606"/>
    <lineage>
        <taxon>Eukaryota</taxon>
        <taxon>Fungi</taxon>
        <taxon>Dikarya</taxon>
        <taxon>Basidiomycota</taxon>
        <taxon>Agaricomycotina</taxon>
        <taxon>Agaricomycetes</taxon>
        <taxon>Polyporales</taxon>
        <taxon>Polyporaceae</taxon>
        <taxon>Trametes</taxon>
    </lineage>
</organism>
<proteinExistence type="predicted"/>
<evidence type="ECO:0000313" key="1">
    <source>
        <dbReference type="EMBL" id="KAJ2972143.1"/>
    </source>
</evidence>